<gene>
    <name evidence="2" type="ordered locus">Deipe_2848</name>
</gene>
<dbReference type="Proteomes" id="UP000010467">
    <property type="component" value="Chromosome"/>
</dbReference>
<dbReference type="EMBL" id="CP003382">
    <property type="protein sequence ID" value="AFZ68311.1"/>
    <property type="molecule type" value="Genomic_DNA"/>
</dbReference>
<reference evidence="3" key="1">
    <citation type="submission" date="2012-03" db="EMBL/GenBank/DDBJ databases">
        <title>Complete sequence of chromosome of Deinococcus peraridilitoris DSM 19664.</title>
        <authorList>
            <person name="Lucas S."/>
            <person name="Copeland A."/>
            <person name="Lapidus A."/>
            <person name="Glavina del Rio T."/>
            <person name="Dalin E."/>
            <person name="Tice H."/>
            <person name="Bruce D."/>
            <person name="Goodwin L."/>
            <person name="Pitluck S."/>
            <person name="Peters L."/>
            <person name="Mikhailova N."/>
            <person name="Lu M."/>
            <person name="Kyrpides N."/>
            <person name="Mavromatis K."/>
            <person name="Ivanova N."/>
            <person name="Brettin T."/>
            <person name="Detter J.C."/>
            <person name="Han C."/>
            <person name="Larimer F."/>
            <person name="Land M."/>
            <person name="Hauser L."/>
            <person name="Markowitz V."/>
            <person name="Cheng J.-F."/>
            <person name="Hugenholtz P."/>
            <person name="Woyke T."/>
            <person name="Wu D."/>
            <person name="Pukall R."/>
            <person name="Steenblock K."/>
            <person name="Brambilla E."/>
            <person name="Klenk H.-P."/>
            <person name="Eisen J.A."/>
        </authorList>
    </citation>
    <scope>NUCLEOTIDE SEQUENCE [LARGE SCALE GENOMIC DNA]</scope>
    <source>
        <strain evidence="3">DSM 19664 / LMG 22246 / CIP 109416 / KR-200</strain>
    </source>
</reference>
<keyword evidence="3" id="KW-1185">Reference proteome</keyword>
<dbReference type="KEGG" id="dpd:Deipe_2848"/>
<dbReference type="HOGENOM" id="CLU_3042636_0_0_0"/>
<sequence length="54" mass="5782">MPGLLIALLVLLNVGGIITVIVNLGQGNPRWVTDLIAVGVLDLVGFYLLRIARQ</sequence>
<dbReference type="RefSeq" id="WP_015236613.1">
    <property type="nucleotide sequence ID" value="NC_019793.1"/>
</dbReference>
<feature type="transmembrane region" description="Helical" evidence="1">
    <location>
        <begin position="32"/>
        <end position="49"/>
    </location>
</feature>
<protein>
    <submittedName>
        <fullName evidence="2">Uncharacterized protein</fullName>
    </submittedName>
</protein>
<evidence type="ECO:0000313" key="3">
    <source>
        <dbReference type="Proteomes" id="UP000010467"/>
    </source>
</evidence>
<name>L0A389_DEIPD</name>
<dbReference type="PATRIC" id="fig|937777.3.peg.2863"/>
<evidence type="ECO:0000256" key="1">
    <source>
        <dbReference type="SAM" id="Phobius"/>
    </source>
</evidence>
<organism evidence="2 3">
    <name type="scientific">Deinococcus peraridilitoris (strain DSM 19664 / LMG 22246 / CIP 109416 / KR-200)</name>
    <dbReference type="NCBI Taxonomy" id="937777"/>
    <lineage>
        <taxon>Bacteria</taxon>
        <taxon>Thermotogati</taxon>
        <taxon>Deinococcota</taxon>
        <taxon>Deinococci</taxon>
        <taxon>Deinococcales</taxon>
        <taxon>Deinococcaceae</taxon>
        <taxon>Deinococcus</taxon>
    </lineage>
</organism>
<evidence type="ECO:0000313" key="2">
    <source>
        <dbReference type="EMBL" id="AFZ68311.1"/>
    </source>
</evidence>
<accession>L0A389</accession>
<keyword evidence="1" id="KW-0812">Transmembrane</keyword>
<keyword evidence="1" id="KW-0472">Membrane</keyword>
<proteinExistence type="predicted"/>
<keyword evidence="1" id="KW-1133">Transmembrane helix</keyword>
<dbReference type="AlphaFoldDB" id="L0A389"/>
<dbReference type="STRING" id="937777.Deipe_2848"/>